<feature type="chain" id="PRO_5038536264" description="15 kDa selenoprotein" evidence="1">
    <location>
        <begin position="22"/>
        <end position="151"/>
    </location>
</feature>
<accession>A0A9C7UQE3</accession>
<evidence type="ECO:0008006" key="4">
    <source>
        <dbReference type="Google" id="ProtNLM"/>
    </source>
</evidence>
<dbReference type="AlphaFoldDB" id="A0A9C7UQE3"/>
<sequence>MNRVTTILWLYLIFLLCVSVAENSCSMKGFDTKRLPCELCSIIKHQQIAKDCEKCCSKELGSDDERNWQFVKVELVIPPKQFLASEYEGLKEFLDSGQVGLFSKLRIRTTQTLVRPLLRAFTSLDTPAKIFYLEKWKRSDLVDFLSLFLWE</sequence>
<evidence type="ECO:0000313" key="2">
    <source>
        <dbReference type="EMBL" id="GJQ11470.1"/>
    </source>
</evidence>
<protein>
    <recommendedName>
        <fullName evidence="4">15 kDa selenoprotein</fullName>
    </recommendedName>
</protein>
<gene>
    <name evidence="2" type="ORF">GpartN1_g3261.t1</name>
</gene>
<organism evidence="2 3">
    <name type="scientific">Galdieria partita</name>
    <dbReference type="NCBI Taxonomy" id="83374"/>
    <lineage>
        <taxon>Eukaryota</taxon>
        <taxon>Rhodophyta</taxon>
        <taxon>Bangiophyceae</taxon>
        <taxon>Galdieriales</taxon>
        <taxon>Galdieriaceae</taxon>
        <taxon>Galdieria</taxon>
    </lineage>
</organism>
<feature type="signal peptide" evidence="1">
    <location>
        <begin position="1"/>
        <end position="21"/>
    </location>
</feature>
<dbReference type="OrthoDB" id="10328364at2759"/>
<comment type="caution">
    <text evidence="2">The sequence shown here is derived from an EMBL/GenBank/DDBJ whole genome shotgun (WGS) entry which is preliminary data.</text>
</comment>
<name>A0A9C7UQE3_9RHOD</name>
<dbReference type="EMBL" id="BQMJ01000024">
    <property type="protein sequence ID" value="GJQ11470.1"/>
    <property type="molecule type" value="Genomic_DNA"/>
</dbReference>
<evidence type="ECO:0000256" key="1">
    <source>
        <dbReference type="SAM" id="SignalP"/>
    </source>
</evidence>
<keyword evidence="1" id="KW-0732">Signal</keyword>
<dbReference type="Proteomes" id="UP001061958">
    <property type="component" value="Unassembled WGS sequence"/>
</dbReference>
<reference evidence="2" key="2">
    <citation type="submission" date="2022-01" db="EMBL/GenBank/DDBJ databases">
        <authorList>
            <person name="Hirooka S."/>
            <person name="Miyagishima S.Y."/>
        </authorList>
    </citation>
    <scope>NUCLEOTIDE SEQUENCE</scope>
    <source>
        <strain evidence="2">NBRC 102759</strain>
    </source>
</reference>
<reference evidence="2" key="1">
    <citation type="journal article" date="2022" name="Proc. Natl. Acad. Sci. U.S.A.">
        <title>Life cycle and functional genomics of the unicellular red alga Galdieria for elucidating algal and plant evolution and industrial use.</title>
        <authorList>
            <person name="Hirooka S."/>
            <person name="Itabashi T."/>
            <person name="Ichinose T.M."/>
            <person name="Onuma R."/>
            <person name="Fujiwara T."/>
            <person name="Yamashita S."/>
            <person name="Jong L.W."/>
            <person name="Tomita R."/>
            <person name="Iwane A.H."/>
            <person name="Miyagishima S.Y."/>
        </authorList>
    </citation>
    <scope>NUCLEOTIDE SEQUENCE</scope>
    <source>
        <strain evidence="2">NBRC 102759</strain>
    </source>
</reference>
<keyword evidence="3" id="KW-1185">Reference proteome</keyword>
<proteinExistence type="predicted"/>
<evidence type="ECO:0000313" key="3">
    <source>
        <dbReference type="Proteomes" id="UP001061958"/>
    </source>
</evidence>